<dbReference type="Gene3D" id="3.30.1330.10">
    <property type="entry name" value="PurM-like, N-terminal domain"/>
    <property type="match status" value="1"/>
</dbReference>
<evidence type="ECO:0000259" key="1">
    <source>
        <dbReference type="Pfam" id="PF00586"/>
    </source>
</evidence>
<evidence type="ECO:0000313" key="3">
    <source>
        <dbReference type="Proteomes" id="UP000092460"/>
    </source>
</evidence>
<dbReference type="GO" id="GO:0005829">
    <property type="term" value="C:cytosol"/>
    <property type="evidence" value="ECO:0007669"/>
    <property type="project" value="TreeGrafter"/>
</dbReference>
<name>A0A1B0C173_9MUSC</name>
<evidence type="ECO:0000313" key="2">
    <source>
        <dbReference type="EnsemblMetazoa" id="GPPI046401-PA"/>
    </source>
</evidence>
<dbReference type="Pfam" id="PF00586">
    <property type="entry name" value="AIRS"/>
    <property type="match status" value="1"/>
</dbReference>
<dbReference type="VEuPathDB" id="VectorBase:GPPI046401"/>
<reference evidence="2" key="2">
    <citation type="submission" date="2020-05" db="UniProtKB">
        <authorList>
            <consortium name="EnsemblMetazoa"/>
        </authorList>
    </citation>
    <scope>IDENTIFICATION</scope>
    <source>
        <strain evidence="2">IAEA</strain>
    </source>
</reference>
<dbReference type="InterPro" id="IPR036921">
    <property type="entry name" value="PurM-like_N_sf"/>
</dbReference>
<reference evidence="3" key="1">
    <citation type="submission" date="2015-01" db="EMBL/GenBank/DDBJ databases">
        <authorList>
            <person name="Aksoy S."/>
            <person name="Warren W."/>
            <person name="Wilson R.K."/>
        </authorList>
    </citation>
    <scope>NUCLEOTIDE SEQUENCE [LARGE SCALE GENOMIC DNA]</scope>
    <source>
        <strain evidence="3">IAEA</strain>
    </source>
</reference>
<dbReference type="EMBL" id="JXJN01023884">
    <property type="status" value="NOT_ANNOTATED_CDS"/>
    <property type="molecule type" value="Genomic_DNA"/>
</dbReference>
<dbReference type="InterPro" id="IPR004733">
    <property type="entry name" value="PurM_cligase"/>
</dbReference>
<dbReference type="GO" id="GO:0004641">
    <property type="term" value="F:phosphoribosylformylglycinamidine cyclo-ligase activity"/>
    <property type="evidence" value="ECO:0007669"/>
    <property type="project" value="InterPro"/>
</dbReference>
<dbReference type="GO" id="GO:0046084">
    <property type="term" value="P:adenine biosynthetic process"/>
    <property type="evidence" value="ECO:0007669"/>
    <property type="project" value="TreeGrafter"/>
</dbReference>
<dbReference type="GO" id="GO:0006189">
    <property type="term" value="P:'de novo' IMP biosynthetic process"/>
    <property type="evidence" value="ECO:0007669"/>
    <property type="project" value="InterPro"/>
</dbReference>
<accession>A0A1B0C173</accession>
<dbReference type="EnsemblMetazoa" id="GPPI046401-RA">
    <property type="protein sequence ID" value="GPPI046401-PA"/>
    <property type="gene ID" value="GPPI046401"/>
</dbReference>
<protein>
    <recommendedName>
        <fullName evidence="1">PurM-like N-terminal domain-containing protein</fullName>
    </recommendedName>
</protein>
<organism evidence="2 3">
    <name type="scientific">Glossina palpalis gambiensis</name>
    <dbReference type="NCBI Taxonomy" id="67801"/>
    <lineage>
        <taxon>Eukaryota</taxon>
        <taxon>Metazoa</taxon>
        <taxon>Ecdysozoa</taxon>
        <taxon>Arthropoda</taxon>
        <taxon>Hexapoda</taxon>
        <taxon>Insecta</taxon>
        <taxon>Pterygota</taxon>
        <taxon>Neoptera</taxon>
        <taxon>Endopterygota</taxon>
        <taxon>Diptera</taxon>
        <taxon>Brachycera</taxon>
        <taxon>Muscomorpha</taxon>
        <taxon>Hippoboscoidea</taxon>
        <taxon>Glossinidae</taxon>
        <taxon>Glossina</taxon>
    </lineage>
</organism>
<dbReference type="SUPFAM" id="SSF55326">
    <property type="entry name" value="PurM N-terminal domain-like"/>
    <property type="match status" value="1"/>
</dbReference>
<sequence>MENKKSLLYKDSGVNIKSANNLIKKIKSLARKTHAKEVMNNIGGFSSLCAIPKKYHQPILVLSTDGVGTKLRFAIDNNIYKNIGVDLVAMCVNDIITQGAQPLFFLDYYATGKLNLDISIKIIEGIITGCEISKCSLVGGETSEMPGMSSRKIENN</sequence>
<dbReference type="AlphaFoldDB" id="A0A1B0C173"/>
<dbReference type="PANTHER" id="PTHR10520:SF12">
    <property type="entry name" value="TRIFUNCTIONAL PURINE BIOSYNTHETIC PROTEIN ADENOSINE-3"/>
    <property type="match status" value="1"/>
</dbReference>
<dbReference type="STRING" id="67801.A0A1B0C173"/>
<dbReference type="GO" id="GO:0004637">
    <property type="term" value="F:phosphoribosylamine-glycine ligase activity"/>
    <property type="evidence" value="ECO:0007669"/>
    <property type="project" value="TreeGrafter"/>
</dbReference>
<proteinExistence type="predicted"/>
<dbReference type="InterPro" id="IPR016188">
    <property type="entry name" value="PurM-like_N"/>
</dbReference>
<keyword evidence="3" id="KW-1185">Reference proteome</keyword>
<feature type="domain" description="PurM-like N-terminal" evidence="1">
    <location>
        <begin position="60"/>
        <end position="146"/>
    </location>
</feature>
<dbReference type="PANTHER" id="PTHR10520">
    <property type="entry name" value="TRIFUNCTIONAL PURINE BIOSYNTHETIC PROTEIN ADENOSINE-3-RELATED"/>
    <property type="match status" value="1"/>
</dbReference>
<dbReference type="Proteomes" id="UP000092460">
    <property type="component" value="Unassembled WGS sequence"/>
</dbReference>